<evidence type="ECO:0000313" key="11">
    <source>
        <dbReference type="EMBL" id="CAL1158928.1"/>
    </source>
</evidence>
<accession>A0A9P1DAK7</accession>
<keyword evidence="3" id="KW-0847">Vitamin C</keyword>
<dbReference type="AlphaFoldDB" id="A0A9P1DAK7"/>
<evidence type="ECO:0000256" key="7">
    <source>
        <dbReference type="PROSITE-ProRule" id="PRU00023"/>
    </source>
</evidence>
<organism evidence="10">
    <name type="scientific">Cladocopium goreaui</name>
    <dbReference type="NCBI Taxonomy" id="2562237"/>
    <lineage>
        <taxon>Eukaryota</taxon>
        <taxon>Sar</taxon>
        <taxon>Alveolata</taxon>
        <taxon>Dinophyceae</taxon>
        <taxon>Suessiales</taxon>
        <taxon>Symbiodiniaceae</taxon>
        <taxon>Cladocopium</taxon>
    </lineage>
</organism>
<gene>
    <name evidence="10" type="ORF">C1SCF055_LOCUS31267</name>
</gene>
<dbReference type="InterPro" id="IPR006620">
    <property type="entry name" value="Pro_4_hyd_alph"/>
</dbReference>
<dbReference type="GO" id="GO:0016705">
    <property type="term" value="F:oxidoreductase activity, acting on paired donors, with incorporation or reduction of molecular oxygen"/>
    <property type="evidence" value="ECO:0007669"/>
    <property type="project" value="InterPro"/>
</dbReference>
<dbReference type="SUPFAM" id="SSF48403">
    <property type="entry name" value="Ankyrin repeat"/>
    <property type="match status" value="1"/>
</dbReference>
<dbReference type="PROSITE" id="PS51471">
    <property type="entry name" value="FE2OG_OXY"/>
    <property type="match status" value="1"/>
</dbReference>
<evidence type="ECO:0000256" key="3">
    <source>
        <dbReference type="ARBA" id="ARBA00022896"/>
    </source>
</evidence>
<proteinExistence type="predicted"/>
<dbReference type="PANTHER" id="PTHR24014:SF4">
    <property type="entry name" value="2-OXOGLUTARATE AND IRON-DEPENDENT OXYGENASE DOMAIN-CONTAINING PROTEIN 2"/>
    <property type="match status" value="1"/>
</dbReference>
<dbReference type="InterPro" id="IPR036770">
    <property type="entry name" value="Ankyrin_rpt-contain_sf"/>
</dbReference>
<keyword evidence="4" id="KW-0223">Dioxygenase</keyword>
<feature type="region of interest" description="Disordered" evidence="8">
    <location>
        <begin position="412"/>
        <end position="437"/>
    </location>
</feature>
<evidence type="ECO:0000313" key="13">
    <source>
        <dbReference type="Proteomes" id="UP001152797"/>
    </source>
</evidence>
<evidence type="ECO:0000256" key="8">
    <source>
        <dbReference type="SAM" id="MobiDB-lite"/>
    </source>
</evidence>
<reference evidence="11" key="2">
    <citation type="submission" date="2024-04" db="EMBL/GenBank/DDBJ databases">
        <authorList>
            <person name="Chen Y."/>
            <person name="Shah S."/>
            <person name="Dougan E. K."/>
            <person name="Thang M."/>
            <person name="Chan C."/>
        </authorList>
    </citation>
    <scope>NUCLEOTIDE SEQUENCE [LARGE SCALE GENOMIC DNA]</scope>
</reference>
<evidence type="ECO:0000313" key="10">
    <source>
        <dbReference type="EMBL" id="CAI4005553.1"/>
    </source>
</evidence>
<dbReference type="PROSITE" id="PS50088">
    <property type="entry name" value="ANK_REPEAT"/>
    <property type="match status" value="1"/>
</dbReference>
<dbReference type="SMART" id="SM00248">
    <property type="entry name" value="ANK"/>
    <property type="match status" value="3"/>
</dbReference>
<dbReference type="EMBL" id="CAMXCT010003646">
    <property type="protein sequence ID" value="CAI4005553.1"/>
    <property type="molecule type" value="Genomic_DNA"/>
</dbReference>
<evidence type="ECO:0000259" key="9">
    <source>
        <dbReference type="PROSITE" id="PS51471"/>
    </source>
</evidence>
<dbReference type="Gene3D" id="1.25.40.20">
    <property type="entry name" value="Ankyrin repeat-containing domain"/>
    <property type="match status" value="1"/>
</dbReference>
<keyword evidence="13" id="KW-1185">Reference proteome</keyword>
<feature type="domain" description="Fe2OG dioxygenase" evidence="9">
    <location>
        <begin position="364"/>
        <end position="473"/>
    </location>
</feature>
<evidence type="ECO:0000313" key="12">
    <source>
        <dbReference type="EMBL" id="CAL4792865.1"/>
    </source>
</evidence>
<dbReference type="PROSITE" id="PS50297">
    <property type="entry name" value="ANK_REP_REGION"/>
    <property type="match status" value="1"/>
</dbReference>
<keyword evidence="2" id="KW-0479">Metal-binding</keyword>
<comment type="cofactor">
    <cofactor evidence="1">
        <name>L-ascorbate</name>
        <dbReference type="ChEBI" id="CHEBI:38290"/>
    </cofactor>
</comment>
<evidence type="ECO:0000256" key="4">
    <source>
        <dbReference type="ARBA" id="ARBA00022964"/>
    </source>
</evidence>
<evidence type="ECO:0000256" key="6">
    <source>
        <dbReference type="ARBA" id="ARBA00023004"/>
    </source>
</evidence>
<dbReference type="PANTHER" id="PTHR24014">
    <property type="entry name" value="2-OXOGLUTARATE AND IRON-DEPENDENT OXYGENASE DOMAIN-CONTAINING PROTEIN 2"/>
    <property type="match status" value="1"/>
</dbReference>
<evidence type="ECO:0000256" key="5">
    <source>
        <dbReference type="ARBA" id="ARBA00023002"/>
    </source>
</evidence>
<name>A0A9P1DAK7_9DINO</name>
<dbReference type="Pfam" id="PF25238">
    <property type="entry name" value="OGFOD2-like"/>
    <property type="match status" value="1"/>
</dbReference>
<keyword evidence="5" id="KW-0560">Oxidoreductase</keyword>
<dbReference type="Proteomes" id="UP001152797">
    <property type="component" value="Unassembled WGS sequence"/>
</dbReference>
<evidence type="ECO:0000256" key="1">
    <source>
        <dbReference type="ARBA" id="ARBA00001961"/>
    </source>
</evidence>
<dbReference type="GO" id="GO:0005506">
    <property type="term" value="F:iron ion binding"/>
    <property type="evidence" value="ECO:0007669"/>
    <property type="project" value="InterPro"/>
</dbReference>
<comment type="caution">
    <text evidence="10">The sequence shown here is derived from an EMBL/GenBank/DDBJ whole genome shotgun (WGS) entry which is preliminary data.</text>
</comment>
<dbReference type="OrthoDB" id="1736837at2759"/>
<reference evidence="10" key="1">
    <citation type="submission" date="2022-10" db="EMBL/GenBank/DDBJ databases">
        <authorList>
            <person name="Chen Y."/>
            <person name="Dougan E. K."/>
            <person name="Chan C."/>
            <person name="Rhodes N."/>
            <person name="Thang M."/>
        </authorList>
    </citation>
    <scope>NUCLEOTIDE SEQUENCE</scope>
</reference>
<dbReference type="SMART" id="SM00702">
    <property type="entry name" value="P4Hc"/>
    <property type="match status" value="1"/>
</dbReference>
<dbReference type="GO" id="GO:0051213">
    <property type="term" value="F:dioxygenase activity"/>
    <property type="evidence" value="ECO:0007669"/>
    <property type="project" value="UniProtKB-KW"/>
</dbReference>
<sequence length="484" mass="52134">MSSADSVSDKQELLSAIANDDAEQMSIILQRSPSCVIESVGSALHVAAMYGSIACTEHLLQESCELNCEDKDGHTPLHYAAVEGDPEILQMLISARADLYSTTRDTRARLMSGGLVIDMAGGRNSLHLAAENGNSEAAEVLYRACPQLAELEDLDGARPRDVALREGARAATISAGRKAVVDLLGAEPIPSQEELRAQAQADVAKGRKRLDLAEAAQKVRLAEEKALNGTPADHGYQSRWPKLYGLQGSDLHSLLHPDLVAALSLKADARREAVFKICEEITPGVYAFQCISDGTAALNQQLLEELDNIESWAAESPWQLSRPNSMNRYGVVLQDVGLGAIAQSLTTAVVLPLAAALWPGRFSDLSDIHAFTVRYRENEDRLLDTHVDSSDVTLNLCLGGSFEGGDVYFHGPAGEGRDPMTSPHPGGPGPCSHCRASHQHHSGTALIHLGNHIHGAHQLRKGRRTNLILWCRAGQKEAALPELD</sequence>
<dbReference type="EMBL" id="CAMXCT020003646">
    <property type="protein sequence ID" value="CAL1158928.1"/>
    <property type="molecule type" value="Genomic_DNA"/>
</dbReference>
<protein>
    <submittedName>
        <fullName evidence="12">2-oxoglutarate and iron-dependent oxygenase domain-containing protein CP2 (Protein CUPULIFORMIS 2)</fullName>
    </submittedName>
</protein>
<dbReference type="EMBL" id="CAMXCT030003646">
    <property type="protein sequence ID" value="CAL4792865.1"/>
    <property type="molecule type" value="Genomic_DNA"/>
</dbReference>
<keyword evidence="7" id="KW-0040">ANK repeat</keyword>
<feature type="repeat" description="ANK" evidence="7">
    <location>
        <begin position="72"/>
        <end position="104"/>
    </location>
</feature>
<dbReference type="GO" id="GO:0031418">
    <property type="term" value="F:L-ascorbic acid binding"/>
    <property type="evidence" value="ECO:0007669"/>
    <property type="project" value="UniProtKB-KW"/>
</dbReference>
<keyword evidence="6" id="KW-0408">Iron</keyword>
<dbReference type="InterPro" id="IPR005123">
    <property type="entry name" value="Oxoglu/Fe-dep_dioxygenase_dom"/>
</dbReference>
<evidence type="ECO:0000256" key="2">
    <source>
        <dbReference type="ARBA" id="ARBA00022723"/>
    </source>
</evidence>
<dbReference type="Pfam" id="PF12796">
    <property type="entry name" value="Ank_2"/>
    <property type="match status" value="1"/>
</dbReference>
<dbReference type="InterPro" id="IPR002110">
    <property type="entry name" value="Ankyrin_rpt"/>
</dbReference>